<protein>
    <submittedName>
        <fullName evidence="3">Uncharacterized protein</fullName>
    </submittedName>
</protein>
<feature type="region of interest" description="Disordered" evidence="1">
    <location>
        <begin position="157"/>
        <end position="176"/>
    </location>
</feature>
<dbReference type="AlphaFoldDB" id="A0A6B1IH92"/>
<sequence>MPSPSATPATDPDAPNVRSVVGRYRRAERAASWTLALIAVGAFLAAVAALSFWPGAAVGAVLLVALRVPLFRRRGSTRLRTDATPEAVVREFATATPPILAFQWVVADEVRRDGATDPTDSVSEDASGADATYEFSYLFGLKTVELDLAVDVAEGDPLAGDSGTDESESASDRPPVATVDIEGTAGGKPWGSYAVAVREALDGGSVVDVELRPTRRFGLRRLPQGWAAERYYAEALAAQGYETVERAVSVTR</sequence>
<gene>
    <name evidence="3" type="ORF">GLW30_02070</name>
</gene>
<evidence type="ECO:0000256" key="1">
    <source>
        <dbReference type="SAM" id="MobiDB-lite"/>
    </source>
</evidence>
<proteinExistence type="predicted"/>
<feature type="transmembrane region" description="Helical" evidence="2">
    <location>
        <begin position="52"/>
        <end position="70"/>
    </location>
</feature>
<evidence type="ECO:0000313" key="3">
    <source>
        <dbReference type="EMBL" id="MYL66520.1"/>
    </source>
</evidence>
<keyword evidence="2" id="KW-0472">Membrane</keyword>
<evidence type="ECO:0000256" key="2">
    <source>
        <dbReference type="SAM" id="Phobius"/>
    </source>
</evidence>
<keyword evidence="2" id="KW-0812">Transmembrane</keyword>
<accession>A0A6B1IH92</accession>
<name>A0A6B1IH92_9EURY</name>
<organism evidence="3 4">
    <name type="scientific">Halorubrum distributum</name>
    <dbReference type="NCBI Taxonomy" id="29283"/>
    <lineage>
        <taxon>Archaea</taxon>
        <taxon>Methanobacteriati</taxon>
        <taxon>Methanobacteriota</taxon>
        <taxon>Stenosarchaea group</taxon>
        <taxon>Halobacteria</taxon>
        <taxon>Halobacteriales</taxon>
        <taxon>Haloferacaceae</taxon>
        <taxon>Halorubrum</taxon>
        <taxon>Halorubrum distributum group</taxon>
    </lineage>
</organism>
<dbReference type="RefSeq" id="WP_159357867.1">
    <property type="nucleotide sequence ID" value="NZ_WMFC01000002.1"/>
</dbReference>
<reference evidence="3 4" key="1">
    <citation type="submission" date="2019-11" db="EMBL/GenBank/DDBJ databases">
        <title>Genome sequences of 17 halophilic strains isolated from different environments.</title>
        <authorList>
            <person name="Furrow R.E."/>
        </authorList>
    </citation>
    <scope>NUCLEOTIDE SEQUENCE [LARGE SCALE GENOMIC DNA]</scope>
    <source>
        <strain evidence="3 4">22502_06_Cabo</strain>
    </source>
</reference>
<dbReference type="Proteomes" id="UP000452321">
    <property type="component" value="Unassembled WGS sequence"/>
</dbReference>
<dbReference type="EMBL" id="WMFC01000002">
    <property type="protein sequence ID" value="MYL66520.1"/>
    <property type="molecule type" value="Genomic_DNA"/>
</dbReference>
<comment type="caution">
    <text evidence="3">The sequence shown here is derived from an EMBL/GenBank/DDBJ whole genome shotgun (WGS) entry which is preliminary data.</text>
</comment>
<keyword evidence="2" id="KW-1133">Transmembrane helix</keyword>
<feature type="transmembrane region" description="Helical" evidence="2">
    <location>
        <begin position="30"/>
        <end position="46"/>
    </location>
</feature>
<evidence type="ECO:0000313" key="4">
    <source>
        <dbReference type="Proteomes" id="UP000452321"/>
    </source>
</evidence>